<feature type="compositionally biased region" description="Basic and acidic residues" evidence="1">
    <location>
        <begin position="56"/>
        <end position="68"/>
    </location>
</feature>
<dbReference type="Proteomes" id="UP001249394">
    <property type="component" value="Chromosome"/>
</dbReference>
<organism evidence="4 5">
    <name type="scientific">Streptomyces violaceus</name>
    <name type="common">Streptomyces venezuelae</name>
    <dbReference type="NCBI Taxonomy" id="1936"/>
    <lineage>
        <taxon>Bacteria</taxon>
        <taxon>Bacillati</taxon>
        <taxon>Actinomycetota</taxon>
        <taxon>Actinomycetes</taxon>
        <taxon>Kitasatosporales</taxon>
        <taxon>Streptomycetaceae</taxon>
        <taxon>Streptomyces</taxon>
    </lineage>
</organism>
<feature type="compositionally biased region" description="Basic and acidic residues" evidence="1">
    <location>
        <begin position="1188"/>
        <end position="1200"/>
    </location>
</feature>
<protein>
    <submittedName>
        <fullName evidence="4">GDSL-type esterase/lipase family protein</fullName>
    </submittedName>
</protein>
<dbReference type="Gene3D" id="3.40.50.1110">
    <property type="entry name" value="SGNH hydrolase"/>
    <property type="match status" value="1"/>
</dbReference>
<feature type="chain" id="PRO_5046959835" evidence="2">
    <location>
        <begin position="33"/>
        <end position="1348"/>
    </location>
</feature>
<dbReference type="EMBL" id="CP134213">
    <property type="protein sequence ID" value="WND21221.1"/>
    <property type="molecule type" value="Genomic_DNA"/>
</dbReference>
<sequence>MRRASRHTYARVPITCAIATAIAFGTATQAHTAPQQAPTPPSNAADGWSDPAAPRVKADENGDKDRVPAKKRSKVLGSGYAKSSDTSWTTIGDATGFHLMTADEADGYRWKTAATLVEPGFTDTDTWIGNACVTASGDRALVAYAPRTFTNKPDLMARGAFAAAVDLNSGEVTKLPFQASLAYFSPGCGDGEQAVLSQFTDENMSDRNETRLITVDARTGKTKNKTTVKGQVTSAVPTRGGIVAAQGNAIVRITGSGKSELVTRTDNTPFSLSVTKDGGIAFLDRTHDARAAKKVLANAAAAKPAEAASAGNTSQVKYLTGGQLKGKAVKARTVAKGDLTGMDLTRAADGTAVVTGAAKTVGTLPKDVRNPGGIDKDATASTKARAVVNAGWADGKDSRIRPSEYETARTARIEMKHLPTGSKPVFEANPAASPVNPDPAEGEGRSPALGTAPSGSGGTAGGKKTPLLNIAEPESERTCSVERGNPQKQAFQPKPRQIEWAVNRSIEGTLDKHVSRAANWKNMGMGAYSPQALIGGLTPLSGGGRIPAQVFLGITAQESNMWQATRFAAPGTTANSLIGNYYGLVHDEHGQVNDPWAINWPAADCGYGITQVTDGMRLPGKPYPNGEVRQAKPRAYQEAVALDYTANVAAGVNILAEKWNTTRNAGLTVNNGDPKAIENWFFALWAYNSGFYQQSAAGQNGGKWGVGWANNPANPTYKPNRTPFLENDSGGDDYSHAAKPQFWPYPEKVIGWAARPLEALEAPGTLVHGFRPAWWTEPMFRTLAKPPVALFCDGSNECDPNKIKEGASNDSPSSGPCQRTDFKCWWNKKVEWKNCPSGACGNEIFRFNSTYPEEADGNSHPPRCEVGIPGTTYVVDNVNSGQRIAGKDGRRCFDTGKSAGSFKFDFSTPSAKMDTHQLGVGYGNHIWFSTTRKASSPGTDQRLKATGTWTGPSAVKGWTRVLVHMPNVAARSQQAKYSVSGTDSKSPHRVAPQRIRSNEWRSLGVFNFTGTPSVALSNITDEAPGVDIAWDAVAFQTLGANPTHVVGMGDSFASGEGADNEGGKDYFRETDYKEDLGDSEVVNKCHRSKQAWIRQATLPGRSESIGKISDDHGNVDLSFIACSGARTYNIWTGGKTQQNSLPQMDLGYLDQNTDIVTIAVGGNDSMFSDVFQECVLFSNLQVCQNDDVEKRNPDTGDKTGESTGPLKDFMPGWITNEVKPRIVKVLNQIKARAPQAKIYLVGYPPLLSKNGQCLPGIGTEEAPWLNNEIAPKLTQEMKAAATSAGATFVDPTSDFKDKAICGDPESIHGIVNDGRSEADAELPNPSMKSFHPKISGARLYANALERAL</sequence>
<dbReference type="InterPro" id="IPR036514">
    <property type="entry name" value="SGNH_hydro_sf"/>
</dbReference>
<feature type="domain" description="SGNH hydrolase-type esterase" evidence="3">
    <location>
        <begin position="1049"/>
        <end position="1333"/>
    </location>
</feature>
<dbReference type="PANTHER" id="PTHR37981">
    <property type="entry name" value="LIPASE 2"/>
    <property type="match status" value="1"/>
</dbReference>
<evidence type="ECO:0000256" key="2">
    <source>
        <dbReference type="SAM" id="SignalP"/>
    </source>
</evidence>
<evidence type="ECO:0000259" key="3">
    <source>
        <dbReference type="Pfam" id="PF13472"/>
    </source>
</evidence>
<dbReference type="InterPro" id="IPR037460">
    <property type="entry name" value="SEST-like"/>
</dbReference>
<keyword evidence="2" id="KW-0732">Signal</keyword>
<gene>
    <name evidence="4" type="ORF">RI060_29510</name>
</gene>
<feature type="region of interest" description="Disordered" evidence="1">
    <location>
        <begin position="29"/>
        <end position="82"/>
    </location>
</feature>
<feature type="region of interest" description="Disordered" evidence="1">
    <location>
        <begin position="421"/>
        <end position="466"/>
    </location>
</feature>
<keyword evidence="5" id="KW-1185">Reference proteome</keyword>
<dbReference type="Pfam" id="PF13472">
    <property type="entry name" value="Lipase_GDSL_2"/>
    <property type="match status" value="1"/>
</dbReference>
<dbReference type="CDD" id="cd01823">
    <property type="entry name" value="SEST_like"/>
    <property type="match status" value="1"/>
</dbReference>
<proteinExistence type="predicted"/>
<reference evidence="4 5" key="1">
    <citation type="submission" date="2023-09" db="EMBL/GenBank/DDBJ databases">
        <title>The genome sequence of Streptomyces anthocyanicus.</title>
        <authorList>
            <person name="Mo P."/>
        </authorList>
    </citation>
    <scope>NUCLEOTIDE SEQUENCE [LARGE SCALE GENOMIC DNA]</scope>
    <source>
        <strain evidence="4 5">JCM 4387</strain>
    </source>
</reference>
<feature type="region of interest" description="Disordered" evidence="1">
    <location>
        <begin position="476"/>
        <end position="495"/>
    </location>
</feature>
<evidence type="ECO:0000313" key="5">
    <source>
        <dbReference type="Proteomes" id="UP001249394"/>
    </source>
</evidence>
<dbReference type="InterPro" id="IPR013830">
    <property type="entry name" value="SGNH_hydro"/>
</dbReference>
<feature type="compositionally biased region" description="Polar residues" evidence="1">
    <location>
        <begin position="973"/>
        <end position="984"/>
    </location>
</feature>
<name>A0ABY9UG71_STRVL</name>
<dbReference type="PANTHER" id="PTHR37981:SF1">
    <property type="entry name" value="SGNH HYDROLASE-TYPE ESTERASE DOMAIN-CONTAINING PROTEIN"/>
    <property type="match status" value="1"/>
</dbReference>
<feature type="region of interest" description="Disordered" evidence="1">
    <location>
        <begin position="1188"/>
        <end position="1207"/>
    </location>
</feature>
<evidence type="ECO:0000313" key="4">
    <source>
        <dbReference type="EMBL" id="WND21221.1"/>
    </source>
</evidence>
<feature type="region of interest" description="Disordered" evidence="1">
    <location>
        <begin position="973"/>
        <end position="992"/>
    </location>
</feature>
<evidence type="ECO:0000256" key="1">
    <source>
        <dbReference type="SAM" id="MobiDB-lite"/>
    </source>
</evidence>
<accession>A0ABY9UG71</accession>
<dbReference type="SUPFAM" id="SSF52266">
    <property type="entry name" value="SGNH hydrolase"/>
    <property type="match status" value="1"/>
</dbReference>
<feature type="signal peptide" evidence="2">
    <location>
        <begin position="1"/>
        <end position="32"/>
    </location>
</feature>